<evidence type="ECO:0000313" key="3">
    <source>
        <dbReference type="Proteomes" id="UP001151760"/>
    </source>
</evidence>
<protein>
    <submittedName>
        <fullName evidence="2">Uncharacterized protein</fullName>
    </submittedName>
</protein>
<reference evidence="2" key="1">
    <citation type="journal article" date="2022" name="Int. J. Mol. Sci.">
        <title>Draft Genome of Tanacetum Coccineum: Genomic Comparison of Closely Related Tanacetum-Family Plants.</title>
        <authorList>
            <person name="Yamashiro T."/>
            <person name="Shiraishi A."/>
            <person name="Nakayama K."/>
            <person name="Satake H."/>
        </authorList>
    </citation>
    <scope>NUCLEOTIDE SEQUENCE</scope>
</reference>
<reference evidence="2" key="2">
    <citation type="submission" date="2022-01" db="EMBL/GenBank/DDBJ databases">
        <authorList>
            <person name="Yamashiro T."/>
            <person name="Shiraishi A."/>
            <person name="Satake H."/>
            <person name="Nakayama K."/>
        </authorList>
    </citation>
    <scope>NUCLEOTIDE SEQUENCE</scope>
</reference>
<dbReference type="EMBL" id="BQNB010010739">
    <property type="protein sequence ID" value="GJS81323.1"/>
    <property type="molecule type" value="Genomic_DNA"/>
</dbReference>
<gene>
    <name evidence="2" type="ORF">Tco_0747864</name>
</gene>
<comment type="caution">
    <text evidence="2">The sequence shown here is derived from an EMBL/GenBank/DDBJ whole genome shotgun (WGS) entry which is preliminary data.</text>
</comment>
<keyword evidence="3" id="KW-1185">Reference proteome</keyword>
<evidence type="ECO:0000256" key="1">
    <source>
        <dbReference type="SAM" id="MobiDB-lite"/>
    </source>
</evidence>
<sequence>MDSMFTMWKRLMDENLSVARIVGNMNHVDKISAPSHESPIVQSVNIINKLTSYAGVVGASAKDQPKVNSNFHPLVADLVFNGGNISIPCKVVKKEQLGNGRWILDCLKKNCHKKMVSPPIVATSNVVTPTVEKTNDGFQTVGKKKNRKGKSKSTNGG</sequence>
<feature type="compositionally biased region" description="Basic residues" evidence="1">
    <location>
        <begin position="142"/>
        <end position="151"/>
    </location>
</feature>
<organism evidence="2 3">
    <name type="scientific">Tanacetum coccineum</name>
    <dbReference type="NCBI Taxonomy" id="301880"/>
    <lineage>
        <taxon>Eukaryota</taxon>
        <taxon>Viridiplantae</taxon>
        <taxon>Streptophyta</taxon>
        <taxon>Embryophyta</taxon>
        <taxon>Tracheophyta</taxon>
        <taxon>Spermatophyta</taxon>
        <taxon>Magnoliopsida</taxon>
        <taxon>eudicotyledons</taxon>
        <taxon>Gunneridae</taxon>
        <taxon>Pentapetalae</taxon>
        <taxon>asterids</taxon>
        <taxon>campanulids</taxon>
        <taxon>Asterales</taxon>
        <taxon>Asteraceae</taxon>
        <taxon>Asteroideae</taxon>
        <taxon>Anthemideae</taxon>
        <taxon>Anthemidinae</taxon>
        <taxon>Tanacetum</taxon>
    </lineage>
</organism>
<name>A0ABQ4YXE8_9ASTR</name>
<proteinExistence type="predicted"/>
<dbReference type="Proteomes" id="UP001151760">
    <property type="component" value="Unassembled WGS sequence"/>
</dbReference>
<evidence type="ECO:0000313" key="2">
    <source>
        <dbReference type="EMBL" id="GJS81323.1"/>
    </source>
</evidence>
<feature type="region of interest" description="Disordered" evidence="1">
    <location>
        <begin position="137"/>
        <end position="157"/>
    </location>
</feature>
<accession>A0ABQ4YXE8</accession>